<dbReference type="OrthoDB" id="9776609at2"/>
<accession>A0A177N3U5</accession>
<evidence type="ECO:0000313" key="4">
    <source>
        <dbReference type="Proteomes" id="UP000077628"/>
    </source>
</evidence>
<proteinExistence type="predicted"/>
<protein>
    <recommendedName>
        <fullName evidence="2">PepSY domain-containing protein</fullName>
    </recommendedName>
</protein>
<dbReference type="Pfam" id="PF03413">
    <property type="entry name" value="PepSY"/>
    <property type="match status" value="1"/>
</dbReference>
<keyword evidence="1" id="KW-0812">Transmembrane</keyword>
<name>A0A177N3U5_9GAMM</name>
<evidence type="ECO:0000313" key="3">
    <source>
        <dbReference type="EMBL" id="OAI11869.1"/>
    </source>
</evidence>
<feature type="transmembrane region" description="Helical" evidence="1">
    <location>
        <begin position="151"/>
        <end position="172"/>
    </location>
</feature>
<dbReference type="EMBL" id="LUUK01000226">
    <property type="protein sequence ID" value="OAI11869.1"/>
    <property type="molecule type" value="Genomic_DNA"/>
</dbReference>
<keyword evidence="4" id="KW-1185">Reference proteome</keyword>
<sequence length="379" mass="42431">MASRTGGTRRFWRALHLYLGLNLGLLLTLTGITGSVLVFYQELDPILAPVLLAKPSANPPLSWEATYQALRRAEPERPHGWRLENPENPLRAVTARYYKPIETKQKSFAPLLVSVDRYTGQVVRRHLWGDSLTTWLYDLHYALLLDRPGKLVMAVIGGLLLIALISGLVLWWPHSGKWRTALTLKKRASSERLIYDLHKLAGVYGWLVFAVLAITGIALEIPEYVKPLVMQAAPMHDPPNPRSRQSGGKTIDVDTAVSAGMARYPNATLVWIETPNDAAGSYRINLRQPGEPGRRFPKTNVWIDQYSGEVLAVNAPENFSGGELFWSWLHPLHSGEAFGLPGRLLIFAAGPLCALLYATGLVRWLQKRRSRHQFKPRGS</sequence>
<keyword evidence="1" id="KW-1133">Transmembrane helix</keyword>
<feature type="transmembrane region" description="Helical" evidence="1">
    <location>
        <begin position="21"/>
        <end position="40"/>
    </location>
</feature>
<dbReference type="Proteomes" id="UP000077628">
    <property type="component" value="Unassembled WGS sequence"/>
</dbReference>
<evidence type="ECO:0000256" key="1">
    <source>
        <dbReference type="SAM" id="Phobius"/>
    </source>
</evidence>
<dbReference type="STRING" id="702114.A1355_15355"/>
<organism evidence="3 4">
    <name type="scientific">Methylomonas koyamae</name>
    <dbReference type="NCBI Taxonomy" id="702114"/>
    <lineage>
        <taxon>Bacteria</taxon>
        <taxon>Pseudomonadati</taxon>
        <taxon>Pseudomonadota</taxon>
        <taxon>Gammaproteobacteria</taxon>
        <taxon>Methylococcales</taxon>
        <taxon>Methylococcaceae</taxon>
        <taxon>Methylomonas</taxon>
    </lineage>
</organism>
<dbReference type="InterPro" id="IPR005625">
    <property type="entry name" value="PepSY-ass_TM"/>
</dbReference>
<dbReference type="InterPro" id="IPR025711">
    <property type="entry name" value="PepSY"/>
</dbReference>
<feature type="domain" description="PepSY" evidence="2">
    <location>
        <begin position="251"/>
        <end position="313"/>
    </location>
</feature>
<feature type="transmembrane region" description="Helical" evidence="1">
    <location>
        <begin position="193"/>
        <end position="219"/>
    </location>
</feature>
<dbReference type="AlphaFoldDB" id="A0A177N3U5"/>
<dbReference type="Pfam" id="PF03929">
    <property type="entry name" value="PepSY_TM"/>
    <property type="match status" value="1"/>
</dbReference>
<evidence type="ECO:0000259" key="2">
    <source>
        <dbReference type="Pfam" id="PF03413"/>
    </source>
</evidence>
<feature type="transmembrane region" description="Helical" evidence="1">
    <location>
        <begin position="344"/>
        <end position="365"/>
    </location>
</feature>
<comment type="caution">
    <text evidence="3">The sequence shown here is derived from an EMBL/GenBank/DDBJ whole genome shotgun (WGS) entry which is preliminary data.</text>
</comment>
<keyword evidence="1" id="KW-0472">Membrane</keyword>
<gene>
    <name evidence="3" type="ORF">A1355_15355</name>
</gene>
<dbReference type="RefSeq" id="WP_064031623.1">
    <property type="nucleotide sequence ID" value="NZ_LUUK01000226.1"/>
</dbReference>
<reference evidence="4" key="1">
    <citation type="submission" date="2016-03" db="EMBL/GenBank/DDBJ databases">
        <authorList>
            <person name="Heylen K."/>
            <person name="De Vos P."/>
            <person name="Vekeman B."/>
        </authorList>
    </citation>
    <scope>NUCLEOTIDE SEQUENCE [LARGE SCALE GENOMIC DNA]</scope>
    <source>
        <strain evidence="4">R-45383</strain>
    </source>
</reference>
<dbReference type="PANTHER" id="PTHR34219">
    <property type="entry name" value="IRON-REGULATED INNER MEMBRANE PROTEIN-RELATED"/>
    <property type="match status" value="1"/>
</dbReference>